<reference evidence="4" key="1">
    <citation type="submission" date="2016-06" db="UniProtKB">
        <authorList>
            <consortium name="WormBaseParasite"/>
        </authorList>
    </citation>
    <scope>IDENTIFICATION</scope>
</reference>
<protein>
    <submittedName>
        <fullName evidence="4">SPT6_acidic domain-containing protein</fullName>
    </submittedName>
</protein>
<name>A0A183B8J6_9TREM</name>
<dbReference type="OrthoDB" id="274995at2759"/>
<feature type="region of interest" description="Disordered" evidence="1">
    <location>
        <begin position="1"/>
        <end position="85"/>
    </location>
</feature>
<reference evidence="2 3" key="2">
    <citation type="submission" date="2018-11" db="EMBL/GenBank/DDBJ databases">
        <authorList>
            <consortium name="Pathogen Informatics"/>
        </authorList>
    </citation>
    <scope>NUCLEOTIDE SEQUENCE [LARGE SCALE GENOMIC DNA]</scope>
    <source>
        <strain evidence="2 3">Egypt</strain>
    </source>
</reference>
<proteinExistence type="predicted"/>
<evidence type="ECO:0000313" key="2">
    <source>
        <dbReference type="EMBL" id="VDP92803.1"/>
    </source>
</evidence>
<dbReference type="WBParaSite" id="ECPE_0001557101-mRNA-1">
    <property type="protein sequence ID" value="ECPE_0001557101-mRNA-1"/>
    <property type="gene ID" value="ECPE_0001557101"/>
</dbReference>
<evidence type="ECO:0000256" key="1">
    <source>
        <dbReference type="SAM" id="MobiDB-lite"/>
    </source>
</evidence>
<dbReference type="EMBL" id="UZAN01060872">
    <property type="protein sequence ID" value="VDP92803.1"/>
    <property type="molecule type" value="Genomic_DNA"/>
</dbReference>
<gene>
    <name evidence="2" type="ORF">ECPE_LOCUS15531</name>
</gene>
<feature type="compositionally biased region" description="Basic and acidic residues" evidence="1">
    <location>
        <begin position="67"/>
        <end position="85"/>
    </location>
</feature>
<accession>A0A183B8J6</accession>
<feature type="compositionally biased region" description="Acidic residues" evidence="1">
    <location>
        <begin position="35"/>
        <end position="63"/>
    </location>
</feature>
<evidence type="ECO:0000313" key="4">
    <source>
        <dbReference type="WBParaSite" id="ECPE_0001557101-mRNA-1"/>
    </source>
</evidence>
<dbReference type="Proteomes" id="UP000272942">
    <property type="component" value="Unassembled WGS sequence"/>
</dbReference>
<evidence type="ECO:0000313" key="3">
    <source>
        <dbReference type="Proteomes" id="UP000272942"/>
    </source>
</evidence>
<dbReference type="AlphaFoldDB" id="A0A183B8J6"/>
<organism evidence="4">
    <name type="scientific">Echinostoma caproni</name>
    <dbReference type="NCBI Taxonomy" id="27848"/>
    <lineage>
        <taxon>Eukaryota</taxon>
        <taxon>Metazoa</taxon>
        <taxon>Spiralia</taxon>
        <taxon>Lophotrochozoa</taxon>
        <taxon>Platyhelminthes</taxon>
        <taxon>Trematoda</taxon>
        <taxon>Digenea</taxon>
        <taxon>Plagiorchiida</taxon>
        <taxon>Echinostomata</taxon>
        <taxon>Echinostomatoidea</taxon>
        <taxon>Echinostomatidae</taxon>
        <taxon>Echinostoma</taxon>
    </lineage>
</organism>
<sequence length="85" mass="9839">MEETRERWNANREIPDTVKLEENNDIEFDANAALFEEDEAASESEEEQSDEDSDDSDDSDDVAESIQRYRSDYGGAKDSRNTRRK</sequence>
<keyword evidence="3" id="KW-1185">Reference proteome</keyword>
<feature type="compositionally biased region" description="Basic and acidic residues" evidence="1">
    <location>
        <begin position="1"/>
        <end position="22"/>
    </location>
</feature>